<gene>
    <name evidence="1" type="ORF">FPE_LOCUS266</name>
</gene>
<dbReference type="PANTHER" id="PTHR22050:SF0">
    <property type="entry name" value="TRANSMEMBRANE PROTEIN 131 HOMOLOG"/>
    <property type="match status" value="1"/>
</dbReference>
<sequence length="142" mass="15710">MQPPSEIKAVYSREADELVLRNWKSQATASFMSVLLDDDDEVLFPAVQVGSHFSRWITVKNPSQEPVVMHLILNAGEIIGECRISDTLFQPSSSSSLVSNRTIAPTRYGFSIAKNALTEAFVHPYGRALLGPILFQPSNQCD</sequence>
<proteinExistence type="predicted"/>
<name>A0AAD1YN58_9LAMI</name>
<accession>A0AAD1YN58</accession>
<dbReference type="GO" id="GO:0016020">
    <property type="term" value="C:membrane"/>
    <property type="evidence" value="ECO:0007669"/>
    <property type="project" value="TreeGrafter"/>
</dbReference>
<evidence type="ECO:0000313" key="1">
    <source>
        <dbReference type="EMBL" id="CAI9752835.1"/>
    </source>
</evidence>
<evidence type="ECO:0000313" key="2">
    <source>
        <dbReference type="Proteomes" id="UP000834106"/>
    </source>
</evidence>
<organism evidence="1 2">
    <name type="scientific">Fraxinus pennsylvanica</name>
    <dbReference type="NCBI Taxonomy" id="56036"/>
    <lineage>
        <taxon>Eukaryota</taxon>
        <taxon>Viridiplantae</taxon>
        <taxon>Streptophyta</taxon>
        <taxon>Embryophyta</taxon>
        <taxon>Tracheophyta</taxon>
        <taxon>Spermatophyta</taxon>
        <taxon>Magnoliopsida</taxon>
        <taxon>eudicotyledons</taxon>
        <taxon>Gunneridae</taxon>
        <taxon>Pentapetalae</taxon>
        <taxon>asterids</taxon>
        <taxon>lamiids</taxon>
        <taxon>Lamiales</taxon>
        <taxon>Oleaceae</taxon>
        <taxon>Oleeae</taxon>
        <taxon>Fraxinus</taxon>
    </lineage>
</organism>
<keyword evidence="2" id="KW-1185">Reference proteome</keyword>
<dbReference type="InterPro" id="IPR039877">
    <property type="entry name" value="TMEM131-like"/>
</dbReference>
<dbReference type="EMBL" id="OU503036">
    <property type="protein sequence ID" value="CAI9752835.1"/>
    <property type="molecule type" value="Genomic_DNA"/>
</dbReference>
<dbReference type="PANTHER" id="PTHR22050">
    <property type="entry name" value="RW1 PROTEIN HOMOLOG"/>
    <property type="match status" value="1"/>
</dbReference>
<reference evidence="1" key="1">
    <citation type="submission" date="2023-05" db="EMBL/GenBank/DDBJ databases">
        <authorList>
            <person name="Huff M."/>
        </authorList>
    </citation>
    <scope>NUCLEOTIDE SEQUENCE</scope>
</reference>
<dbReference type="Proteomes" id="UP000834106">
    <property type="component" value="Chromosome 1"/>
</dbReference>
<dbReference type="AlphaFoldDB" id="A0AAD1YN58"/>
<protein>
    <submittedName>
        <fullName evidence="1">Uncharacterized protein</fullName>
    </submittedName>
</protein>